<evidence type="ECO:0000256" key="6">
    <source>
        <dbReference type="ARBA" id="ARBA00023306"/>
    </source>
</evidence>
<protein>
    <submittedName>
        <fullName evidence="8">Neuronal-specific septin-3-like</fullName>
    </submittedName>
</protein>
<dbReference type="Gene3D" id="1.10.238.10">
    <property type="entry name" value="EF-hand"/>
    <property type="match status" value="1"/>
</dbReference>
<dbReference type="GO" id="GO:0051301">
    <property type="term" value="P:cell division"/>
    <property type="evidence" value="ECO:0007669"/>
    <property type="project" value="UniProtKB-KW"/>
</dbReference>
<comment type="subcellular location">
    <subcellularLocation>
        <location evidence="1">Cleavage furrow</location>
    </subcellularLocation>
</comment>
<dbReference type="SUPFAM" id="SSF52540">
    <property type="entry name" value="P-loop containing nucleoside triphosphate hydrolases"/>
    <property type="match status" value="1"/>
</dbReference>
<dbReference type="PROSITE" id="PS51719">
    <property type="entry name" value="G_SEPTIN"/>
    <property type="match status" value="1"/>
</dbReference>
<dbReference type="EMBL" id="CACRXK020014727">
    <property type="protein sequence ID" value="CAB4027308.1"/>
    <property type="molecule type" value="Genomic_DNA"/>
</dbReference>
<keyword evidence="4" id="KW-0175">Coiled coil</keyword>
<evidence type="ECO:0000256" key="4">
    <source>
        <dbReference type="ARBA" id="ARBA00023054"/>
    </source>
</evidence>
<comment type="caution">
    <text evidence="8">The sequence shown here is derived from an EMBL/GenBank/DDBJ whole genome shotgun (WGS) entry which is preliminary data.</text>
</comment>
<sequence length="446" mass="51081">MTSQPGFAVSMPDRKWMGVCCFLIILISGLDFELKMADQQQFLLTDLQFEALAKVFKFADVEEKGFVDVETISTLAVQLLGGHLTESQKHYIKATSDEKTEEGLLSYNSFIDIMSKVMMQTTQWGKMKSSLESYVGFDTIQEQIRKKSLKRGFELNIMVVGASGLGKSTLVNTLFKAKLSRASCISQPFVIPKTVEIKTVSHVIEEKGVRLRLTITDTPGFGDQVNNTNCWEPVIEYIHDQFDHYYREESSTYRKARIPDTRVHCCLYFIEPTGHRLKSLDLEFMKRLDKCVNIIPVIAKSDTLTLEEREAFKRRIREDLSHNINTYPIIHDELDEDEVRTNTKIKEQLPFAVVGSDRNVSVGGKAVLGRKTRWGVIEVENKNHCEFTLLRDMLIKTHMQDLKEVTDFLHYESYRRERCSSNGEHSPLDEKPDMTHGNGVISESNI</sequence>
<evidence type="ECO:0000256" key="1">
    <source>
        <dbReference type="ARBA" id="ARBA00004626"/>
    </source>
</evidence>
<keyword evidence="3 7" id="KW-0547">Nucleotide-binding</keyword>
<dbReference type="CDD" id="cd01850">
    <property type="entry name" value="CDC_Septin"/>
    <property type="match status" value="1"/>
</dbReference>
<keyword evidence="2" id="KW-0132">Cell division</keyword>
<dbReference type="PANTHER" id="PTHR18884">
    <property type="entry name" value="SEPTIN"/>
    <property type="match status" value="1"/>
</dbReference>
<dbReference type="GO" id="GO:0005525">
    <property type="term" value="F:GTP binding"/>
    <property type="evidence" value="ECO:0007669"/>
    <property type="project" value="UniProtKB-KW"/>
</dbReference>
<dbReference type="SUPFAM" id="SSF47473">
    <property type="entry name" value="EF-hand"/>
    <property type="match status" value="1"/>
</dbReference>
<dbReference type="GO" id="GO:0005856">
    <property type="term" value="C:cytoskeleton"/>
    <property type="evidence" value="ECO:0007669"/>
    <property type="project" value="UniProtKB-ARBA"/>
</dbReference>
<dbReference type="InterPro" id="IPR030379">
    <property type="entry name" value="G_SEPTIN_dom"/>
</dbReference>
<dbReference type="InterPro" id="IPR016491">
    <property type="entry name" value="Septin"/>
</dbReference>
<evidence type="ECO:0000256" key="7">
    <source>
        <dbReference type="RuleBase" id="RU004560"/>
    </source>
</evidence>
<dbReference type="InterPro" id="IPR011992">
    <property type="entry name" value="EF-hand-dom_pair"/>
</dbReference>
<dbReference type="InterPro" id="IPR027417">
    <property type="entry name" value="P-loop_NTPase"/>
</dbReference>
<dbReference type="GO" id="GO:0032154">
    <property type="term" value="C:cleavage furrow"/>
    <property type="evidence" value="ECO:0007669"/>
    <property type="project" value="UniProtKB-SubCell"/>
</dbReference>
<name>A0A6S7J9N1_PARCT</name>
<dbReference type="OrthoDB" id="416553at2759"/>
<evidence type="ECO:0000313" key="8">
    <source>
        <dbReference type="EMBL" id="CAB4027308.1"/>
    </source>
</evidence>
<accession>A0A6S7J9N1</accession>
<evidence type="ECO:0000256" key="3">
    <source>
        <dbReference type="ARBA" id="ARBA00022741"/>
    </source>
</evidence>
<keyword evidence="6" id="KW-0131">Cell cycle</keyword>
<comment type="similarity">
    <text evidence="7">Belongs to the TRAFAC class TrmE-Era-EngA-EngB-Septin-like GTPase superfamily. Septin GTPase family.</text>
</comment>
<dbReference type="Proteomes" id="UP001152795">
    <property type="component" value="Unassembled WGS sequence"/>
</dbReference>
<evidence type="ECO:0000313" key="9">
    <source>
        <dbReference type="Proteomes" id="UP001152795"/>
    </source>
</evidence>
<evidence type="ECO:0000256" key="5">
    <source>
        <dbReference type="ARBA" id="ARBA00023134"/>
    </source>
</evidence>
<dbReference type="FunFam" id="3.40.50.300:FF:000162">
    <property type="entry name" value="septin-7 isoform X1"/>
    <property type="match status" value="1"/>
</dbReference>
<gene>
    <name evidence="8" type="ORF">PACLA_8A077789</name>
</gene>
<proteinExistence type="inferred from homology"/>
<keyword evidence="9" id="KW-1185">Reference proteome</keyword>
<dbReference type="Gene3D" id="3.40.50.300">
    <property type="entry name" value="P-loop containing nucleotide triphosphate hydrolases"/>
    <property type="match status" value="1"/>
</dbReference>
<evidence type="ECO:0000256" key="2">
    <source>
        <dbReference type="ARBA" id="ARBA00022618"/>
    </source>
</evidence>
<organism evidence="8 9">
    <name type="scientific">Paramuricea clavata</name>
    <name type="common">Red gorgonian</name>
    <name type="synonym">Violescent sea-whip</name>
    <dbReference type="NCBI Taxonomy" id="317549"/>
    <lineage>
        <taxon>Eukaryota</taxon>
        <taxon>Metazoa</taxon>
        <taxon>Cnidaria</taxon>
        <taxon>Anthozoa</taxon>
        <taxon>Octocorallia</taxon>
        <taxon>Malacalcyonacea</taxon>
        <taxon>Plexauridae</taxon>
        <taxon>Paramuricea</taxon>
    </lineage>
</organism>
<dbReference type="Pfam" id="PF00735">
    <property type="entry name" value="Septin"/>
    <property type="match status" value="1"/>
</dbReference>
<reference evidence="8" key="1">
    <citation type="submission" date="2020-04" db="EMBL/GenBank/DDBJ databases">
        <authorList>
            <person name="Alioto T."/>
            <person name="Alioto T."/>
            <person name="Gomez Garrido J."/>
        </authorList>
    </citation>
    <scope>NUCLEOTIDE SEQUENCE</scope>
    <source>
        <strain evidence="8">A484AB</strain>
    </source>
</reference>
<keyword evidence="5 7" id="KW-0342">GTP-binding</keyword>
<dbReference type="AlphaFoldDB" id="A0A6S7J9N1"/>